<keyword evidence="7 8" id="KW-0472">Membrane</keyword>
<keyword evidence="5 8" id="KW-0812">Transmembrane</keyword>
<feature type="transmembrane region" description="Helical" evidence="8">
    <location>
        <begin position="187"/>
        <end position="206"/>
    </location>
</feature>
<feature type="transmembrane region" description="Helical" evidence="8">
    <location>
        <begin position="278"/>
        <end position="297"/>
    </location>
</feature>
<evidence type="ECO:0000256" key="8">
    <source>
        <dbReference type="SAM" id="Phobius"/>
    </source>
</evidence>
<feature type="transmembrane region" description="Helical" evidence="8">
    <location>
        <begin position="245"/>
        <end position="266"/>
    </location>
</feature>
<organism evidence="9 10">
    <name type="scientific">Leucobacter albus</name>
    <dbReference type="NCBI Taxonomy" id="272210"/>
    <lineage>
        <taxon>Bacteria</taxon>
        <taxon>Bacillati</taxon>
        <taxon>Actinomycetota</taxon>
        <taxon>Actinomycetes</taxon>
        <taxon>Micrococcales</taxon>
        <taxon>Microbacteriaceae</taxon>
        <taxon>Leucobacter</taxon>
    </lineage>
</organism>
<accession>A0ABW3TMM8</accession>
<comment type="caution">
    <text evidence="9">The sequence shown here is derived from an EMBL/GenBank/DDBJ whole genome shotgun (WGS) entry which is preliminary data.</text>
</comment>
<dbReference type="NCBIfam" id="TIGR00688">
    <property type="entry name" value="rarD"/>
    <property type="match status" value="1"/>
</dbReference>
<sequence length="310" mass="33800">MGQSTSRSFTERGLVVSVVSSFLFAGVYFVTPLLAPASAESLWGIRNIVTIPLVLATLLTLKQLRLFTDIARRIRARPVLLVALVLCGFLVGAQLWLFSWAPLNGRGLQVALGYFLLPLVLVVIGKFLYKDRLLWWHWLAAAVAGVGVIFEIVRVGTVSWETMLVALGYPVYFVLRRALGTNHLGGMLWEFVLLSPLAVFLLLRELTAGDALQANPSLVWFAPLFAVWSGIALICYLLASRYLSISLFGLMSYLEPALLVVASLLIGERISSGEWPMYIAVWAAVGILVLGGAVQLVRASRSRRGGGPAG</sequence>
<feature type="transmembrane region" description="Helical" evidence="8">
    <location>
        <begin position="134"/>
        <end position="152"/>
    </location>
</feature>
<name>A0ABW3TMM8_9MICO</name>
<feature type="transmembrane region" description="Helical" evidence="8">
    <location>
        <begin position="79"/>
        <end position="99"/>
    </location>
</feature>
<dbReference type="InterPro" id="IPR004626">
    <property type="entry name" value="RarD"/>
</dbReference>
<feature type="transmembrane region" description="Helical" evidence="8">
    <location>
        <begin position="111"/>
        <end position="129"/>
    </location>
</feature>
<protein>
    <submittedName>
        <fullName evidence="9">EamA family transporter RarD</fullName>
    </submittedName>
</protein>
<proteinExistence type="inferred from homology"/>
<evidence type="ECO:0000313" key="10">
    <source>
        <dbReference type="Proteomes" id="UP001597181"/>
    </source>
</evidence>
<feature type="transmembrane region" description="Helical" evidence="8">
    <location>
        <begin position="41"/>
        <end position="59"/>
    </location>
</feature>
<keyword evidence="4" id="KW-1003">Cell membrane</keyword>
<dbReference type="SUPFAM" id="SSF103481">
    <property type="entry name" value="Multidrug resistance efflux transporter EmrE"/>
    <property type="match status" value="1"/>
</dbReference>
<dbReference type="InterPro" id="IPR037185">
    <property type="entry name" value="EmrE-like"/>
</dbReference>
<comment type="subcellular location">
    <subcellularLocation>
        <location evidence="1">Cell membrane</location>
        <topology evidence="1">Multi-pass membrane protein</topology>
    </subcellularLocation>
</comment>
<evidence type="ECO:0000256" key="3">
    <source>
        <dbReference type="ARBA" id="ARBA00022448"/>
    </source>
</evidence>
<dbReference type="EMBL" id="JBHTLY010000002">
    <property type="protein sequence ID" value="MFD1201278.1"/>
    <property type="molecule type" value="Genomic_DNA"/>
</dbReference>
<comment type="similarity">
    <text evidence="2">Belongs to the EamA transporter family.</text>
</comment>
<evidence type="ECO:0000313" key="9">
    <source>
        <dbReference type="EMBL" id="MFD1201278.1"/>
    </source>
</evidence>
<keyword evidence="6 8" id="KW-1133">Transmembrane helix</keyword>
<evidence type="ECO:0000256" key="4">
    <source>
        <dbReference type="ARBA" id="ARBA00022475"/>
    </source>
</evidence>
<evidence type="ECO:0000256" key="2">
    <source>
        <dbReference type="ARBA" id="ARBA00007362"/>
    </source>
</evidence>
<evidence type="ECO:0000256" key="1">
    <source>
        <dbReference type="ARBA" id="ARBA00004651"/>
    </source>
</evidence>
<feature type="transmembrane region" description="Helical" evidence="8">
    <location>
        <begin position="12"/>
        <end position="35"/>
    </location>
</feature>
<gene>
    <name evidence="9" type="primary">rarD</name>
    <name evidence="9" type="ORF">ACFQ3U_05155</name>
</gene>
<feature type="transmembrane region" description="Helical" evidence="8">
    <location>
        <begin position="158"/>
        <end position="175"/>
    </location>
</feature>
<evidence type="ECO:0000256" key="5">
    <source>
        <dbReference type="ARBA" id="ARBA00022692"/>
    </source>
</evidence>
<reference evidence="10" key="1">
    <citation type="journal article" date="2019" name="Int. J. Syst. Evol. Microbiol.">
        <title>The Global Catalogue of Microorganisms (GCM) 10K type strain sequencing project: providing services to taxonomists for standard genome sequencing and annotation.</title>
        <authorList>
            <consortium name="The Broad Institute Genomics Platform"/>
            <consortium name="The Broad Institute Genome Sequencing Center for Infectious Disease"/>
            <person name="Wu L."/>
            <person name="Ma J."/>
        </authorList>
    </citation>
    <scope>NUCLEOTIDE SEQUENCE [LARGE SCALE GENOMIC DNA]</scope>
    <source>
        <strain evidence="10">CCUG 50213</strain>
    </source>
</reference>
<dbReference type="Proteomes" id="UP001597181">
    <property type="component" value="Unassembled WGS sequence"/>
</dbReference>
<dbReference type="RefSeq" id="WP_343957330.1">
    <property type="nucleotide sequence ID" value="NZ_BAAAKZ010000001.1"/>
</dbReference>
<keyword evidence="3" id="KW-0813">Transport</keyword>
<feature type="transmembrane region" description="Helical" evidence="8">
    <location>
        <begin position="218"/>
        <end position="238"/>
    </location>
</feature>
<evidence type="ECO:0000256" key="7">
    <source>
        <dbReference type="ARBA" id="ARBA00023136"/>
    </source>
</evidence>
<keyword evidence="10" id="KW-1185">Reference proteome</keyword>
<evidence type="ECO:0000256" key="6">
    <source>
        <dbReference type="ARBA" id="ARBA00022989"/>
    </source>
</evidence>